<evidence type="ECO:0000259" key="2">
    <source>
        <dbReference type="PROSITE" id="PS50110"/>
    </source>
</evidence>
<dbReference type="AlphaFoldDB" id="W0REA6"/>
<feature type="domain" description="Response regulatory" evidence="2">
    <location>
        <begin position="4"/>
        <end position="117"/>
    </location>
</feature>
<evidence type="ECO:0000259" key="3">
    <source>
        <dbReference type="PROSITE" id="PS50930"/>
    </source>
</evidence>
<dbReference type="InterPro" id="IPR007492">
    <property type="entry name" value="LytTR_DNA-bd_dom"/>
</dbReference>
<gene>
    <name evidence="4" type="ORF">J421_1225</name>
</gene>
<dbReference type="STRING" id="861299.J421_1225"/>
<dbReference type="eggNOG" id="COG3279">
    <property type="taxonomic scope" value="Bacteria"/>
</dbReference>
<dbReference type="HOGENOM" id="CLU_000445_14_1_0"/>
<dbReference type="Proteomes" id="UP000019151">
    <property type="component" value="Chromosome"/>
</dbReference>
<dbReference type="RefSeq" id="WP_025410287.1">
    <property type="nucleotide sequence ID" value="NZ_CP007128.1"/>
</dbReference>
<dbReference type="SMART" id="SM00850">
    <property type="entry name" value="LytTR"/>
    <property type="match status" value="1"/>
</dbReference>
<dbReference type="Pfam" id="PF04397">
    <property type="entry name" value="LytTR"/>
    <property type="match status" value="1"/>
</dbReference>
<proteinExistence type="predicted"/>
<evidence type="ECO:0000313" key="4">
    <source>
        <dbReference type="EMBL" id="AHG88762.1"/>
    </source>
</evidence>
<dbReference type="PROSITE" id="PS50930">
    <property type="entry name" value="HTH_LYTTR"/>
    <property type="match status" value="1"/>
</dbReference>
<keyword evidence="5" id="KW-1185">Reference proteome</keyword>
<dbReference type="GO" id="GO:0000156">
    <property type="term" value="F:phosphorelay response regulator activity"/>
    <property type="evidence" value="ECO:0007669"/>
    <property type="project" value="InterPro"/>
</dbReference>
<evidence type="ECO:0000313" key="5">
    <source>
        <dbReference type="Proteomes" id="UP000019151"/>
    </source>
</evidence>
<organism evidence="4 5">
    <name type="scientific">Gemmatirosa kalamazoonensis</name>
    <dbReference type="NCBI Taxonomy" id="861299"/>
    <lineage>
        <taxon>Bacteria</taxon>
        <taxon>Pseudomonadati</taxon>
        <taxon>Gemmatimonadota</taxon>
        <taxon>Gemmatimonadia</taxon>
        <taxon>Gemmatimonadales</taxon>
        <taxon>Gemmatimonadaceae</taxon>
        <taxon>Gemmatirosa</taxon>
    </lineage>
</organism>
<feature type="domain" description="HTH LytTR-type" evidence="3">
    <location>
        <begin position="141"/>
        <end position="245"/>
    </location>
</feature>
<dbReference type="InterPro" id="IPR001789">
    <property type="entry name" value="Sig_transdc_resp-reg_receiver"/>
</dbReference>
<protein>
    <submittedName>
        <fullName evidence="4">LytTr DNA-binding region</fullName>
    </submittedName>
</protein>
<name>W0REA6_9BACT</name>
<dbReference type="EMBL" id="CP007128">
    <property type="protein sequence ID" value="AHG88762.1"/>
    <property type="molecule type" value="Genomic_DNA"/>
</dbReference>
<sequence>MTLRVLVADDEAPARRRLVRLLGAMGDVAVVGEAADGREAAERIDALAPDLVLLDVRMPIMDGFEVVGAVGVDHMPATVFVTAYDEHALRAFEVRALDYLLKPVAPARLREAVERARTRRAAPSALASLVAATAGRYLRRILVHDDRGAHLLPVDAIALARAERNYVVLHTARGAFRVRGTIGALAERLDPATFLRVNRSDVVRLDAIRELQPWSHGDYRIVLGDGSALLWSRRYRAQTAGAFELG</sequence>
<dbReference type="GO" id="GO:0003677">
    <property type="term" value="F:DNA binding"/>
    <property type="evidence" value="ECO:0007669"/>
    <property type="project" value="UniProtKB-KW"/>
</dbReference>
<dbReference type="Gene3D" id="3.40.50.2300">
    <property type="match status" value="1"/>
</dbReference>
<dbReference type="InterPro" id="IPR046947">
    <property type="entry name" value="LytR-like"/>
</dbReference>
<dbReference type="PROSITE" id="PS50110">
    <property type="entry name" value="RESPONSE_REGULATORY"/>
    <property type="match status" value="1"/>
</dbReference>
<reference evidence="4 5" key="1">
    <citation type="journal article" date="2014" name="Genome Announc.">
        <title>Genome Sequence and Methylome of Soil Bacterium Gemmatirosa kalamazoonensis KBS708T, a Member of the Rarely Cultivated Gemmatimonadetes Phylum.</title>
        <authorList>
            <person name="Debruyn J.M."/>
            <person name="Radosevich M."/>
            <person name="Wommack K.E."/>
            <person name="Polson S.W."/>
            <person name="Hauser L.J."/>
            <person name="Fawaz M.N."/>
            <person name="Korlach J."/>
            <person name="Tsai Y.C."/>
        </authorList>
    </citation>
    <scope>NUCLEOTIDE SEQUENCE [LARGE SCALE GENOMIC DNA]</scope>
    <source>
        <strain evidence="4 5">KBS708</strain>
    </source>
</reference>
<keyword evidence="4" id="KW-0238">DNA-binding</keyword>
<dbReference type="SMART" id="SM00448">
    <property type="entry name" value="REC"/>
    <property type="match status" value="1"/>
</dbReference>
<dbReference type="Gene3D" id="2.40.50.1020">
    <property type="entry name" value="LytTr DNA-binding domain"/>
    <property type="match status" value="1"/>
</dbReference>
<dbReference type="InParanoid" id="W0REA6"/>
<dbReference type="PATRIC" id="fig|861299.3.peg.1241"/>
<dbReference type="OrthoDB" id="236568at2"/>
<dbReference type="PANTHER" id="PTHR37299">
    <property type="entry name" value="TRANSCRIPTIONAL REGULATOR-RELATED"/>
    <property type="match status" value="1"/>
</dbReference>
<dbReference type="InterPro" id="IPR011006">
    <property type="entry name" value="CheY-like_superfamily"/>
</dbReference>
<dbReference type="KEGG" id="gba:J421_1225"/>
<dbReference type="Pfam" id="PF00072">
    <property type="entry name" value="Response_reg"/>
    <property type="match status" value="1"/>
</dbReference>
<dbReference type="PANTHER" id="PTHR37299:SF1">
    <property type="entry name" value="STAGE 0 SPORULATION PROTEIN A HOMOLOG"/>
    <property type="match status" value="1"/>
</dbReference>
<dbReference type="SUPFAM" id="SSF52172">
    <property type="entry name" value="CheY-like"/>
    <property type="match status" value="1"/>
</dbReference>
<keyword evidence="1" id="KW-0597">Phosphoprotein</keyword>
<evidence type="ECO:0000256" key="1">
    <source>
        <dbReference type="PROSITE-ProRule" id="PRU00169"/>
    </source>
</evidence>
<feature type="modified residue" description="4-aspartylphosphate" evidence="1">
    <location>
        <position position="55"/>
    </location>
</feature>
<accession>W0REA6</accession>